<name>J9DJD1_EDHAE</name>
<keyword evidence="3" id="KW-1185">Reference proteome</keyword>
<protein>
    <submittedName>
        <fullName evidence="2">Uncharacterized protein</fullName>
    </submittedName>
</protein>
<sequence length="507" mass="58359">MFRIFVSFLNFEIIICTGISPTEIDTTKLVKKNQLLTKISDFDECTPTHFQINCNRNKRQKIFVQLCAKEHLYLNEKVTCDICKKNNDDSIEVVSVQRTKLNVEDVRCEKNENASEKKLNLSTMENASINFSGRQENKKVSNEINNDLQGITLDREVFCLSIMDVHNLNENLLNSEKKICGNDILTKKRHLDSDENILNHKKIQNMFHFTRDTENVSSSGLTKDNSRHIDVSIDAEPSLNEDTILEMNECGNKIFLDKFYIDLELKGMSIYQNGVNLEKEKQKILDKYEKIFLKSKNILFDEDFGDKEETYQKDVQNGSIEILKNINKKDNEPSLHLMVDSDSYCSLDWNEHDRARSYDDTDHKTLENEAMFSNKVSLSKSAQAEKSIVSCDCAPSNITTNPSFILRHNNLAIKNINIPKYDSLFDLPSQNVIIPIYDEFVSFFAEQLISDPEESDRNTLGTSFKDFGISNTTIKHENTEDNVQQTSCESIDSYAKNSRKKKCSINR</sequence>
<feature type="signal peptide" evidence="1">
    <location>
        <begin position="1"/>
        <end position="18"/>
    </location>
</feature>
<dbReference type="AlphaFoldDB" id="J9DJD1"/>
<organism evidence="2 3">
    <name type="scientific">Edhazardia aedis (strain USNM 41457)</name>
    <name type="common">Microsporidian parasite</name>
    <dbReference type="NCBI Taxonomy" id="1003232"/>
    <lineage>
        <taxon>Eukaryota</taxon>
        <taxon>Fungi</taxon>
        <taxon>Fungi incertae sedis</taxon>
        <taxon>Microsporidia</taxon>
        <taxon>Edhazardia</taxon>
    </lineage>
</organism>
<dbReference type="InParanoid" id="J9DJD1"/>
<comment type="caution">
    <text evidence="2">The sequence shown here is derived from an EMBL/GenBank/DDBJ whole genome shotgun (WGS) entry which is preliminary data.</text>
</comment>
<proteinExistence type="predicted"/>
<reference evidence="2 3" key="1">
    <citation type="submission" date="2011-08" db="EMBL/GenBank/DDBJ databases">
        <authorList>
            <person name="Liu Z.J."/>
            <person name="Shi F.L."/>
            <person name="Lu J.Q."/>
            <person name="Li M."/>
            <person name="Wang Z.L."/>
        </authorList>
    </citation>
    <scope>NUCLEOTIDE SEQUENCE [LARGE SCALE GENOMIC DNA]</scope>
    <source>
        <strain evidence="2 3">USNM 41457</strain>
    </source>
</reference>
<feature type="chain" id="PRO_5003822133" evidence="1">
    <location>
        <begin position="19"/>
        <end position="507"/>
    </location>
</feature>
<keyword evidence="1" id="KW-0732">Signal</keyword>
<gene>
    <name evidence="2" type="ORF">EDEG_03928</name>
</gene>
<evidence type="ECO:0000256" key="1">
    <source>
        <dbReference type="SAM" id="SignalP"/>
    </source>
</evidence>
<dbReference type="HOGENOM" id="CLU_537506_0_0_1"/>
<reference evidence="3" key="2">
    <citation type="submission" date="2015-07" db="EMBL/GenBank/DDBJ databases">
        <title>Contrasting host-pathogen interactions and genome evolution in two generalist and specialist microsporidian pathogens of mosquitoes.</title>
        <authorList>
            <consortium name="The Broad Institute Genomics Platform"/>
            <consortium name="The Broad Institute Genome Sequencing Center for Infectious Disease"/>
            <person name="Cuomo C.A."/>
            <person name="Sanscrainte N.D."/>
            <person name="Goldberg J.M."/>
            <person name="Heiman D."/>
            <person name="Young S."/>
            <person name="Zeng Q."/>
            <person name="Becnel J.J."/>
            <person name="Birren B.W."/>
        </authorList>
    </citation>
    <scope>NUCLEOTIDE SEQUENCE [LARGE SCALE GENOMIC DNA]</scope>
    <source>
        <strain evidence="3">USNM 41457</strain>
    </source>
</reference>
<evidence type="ECO:0000313" key="3">
    <source>
        <dbReference type="Proteomes" id="UP000003163"/>
    </source>
</evidence>
<accession>J9DJD1</accession>
<dbReference type="EMBL" id="AFBI03000149">
    <property type="protein sequence ID" value="EJW01487.1"/>
    <property type="molecule type" value="Genomic_DNA"/>
</dbReference>
<dbReference type="Proteomes" id="UP000003163">
    <property type="component" value="Unassembled WGS sequence"/>
</dbReference>
<dbReference type="VEuPathDB" id="MicrosporidiaDB:EDEG_03928"/>
<evidence type="ECO:0000313" key="2">
    <source>
        <dbReference type="EMBL" id="EJW01487.1"/>
    </source>
</evidence>